<keyword evidence="10" id="KW-0770">Synapse</keyword>
<reference evidence="24" key="1">
    <citation type="submission" date="2025-08" db="UniProtKB">
        <authorList>
            <consortium name="RefSeq"/>
        </authorList>
    </citation>
    <scope>IDENTIFICATION</scope>
</reference>
<dbReference type="Gene3D" id="2.60.120.200">
    <property type="match status" value="6"/>
</dbReference>
<evidence type="ECO:0000256" key="15">
    <source>
        <dbReference type="ARBA" id="ARBA00023273"/>
    </source>
</evidence>
<evidence type="ECO:0000256" key="4">
    <source>
        <dbReference type="ARBA" id="ARBA00022729"/>
    </source>
</evidence>
<dbReference type="Gene3D" id="2.10.25.10">
    <property type="entry name" value="Laminin"/>
    <property type="match status" value="3"/>
</dbReference>
<dbReference type="InterPro" id="IPR000742">
    <property type="entry name" value="EGF"/>
</dbReference>
<dbReference type="SMART" id="SM00294">
    <property type="entry name" value="4.1m"/>
    <property type="match status" value="1"/>
</dbReference>
<dbReference type="GeneID" id="103109622"/>
<evidence type="ECO:0000256" key="3">
    <source>
        <dbReference type="ARBA" id="ARBA00022723"/>
    </source>
</evidence>
<feature type="domain" description="Laminin G" evidence="21">
    <location>
        <begin position="1139"/>
        <end position="1347"/>
    </location>
</feature>
<dbReference type="SUPFAM" id="SSF49899">
    <property type="entry name" value="Concanavalin A-like lectins/glucanases"/>
    <property type="match status" value="6"/>
</dbReference>
<feature type="signal peptide" evidence="20">
    <location>
        <begin position="1"/>
        <end position="34"/>
    </location>
</feature>
<evidence type="ECO:0000259" key="22">
    <source>
        <dbReference type="PROSITE" id="PS50026"/>
    </source>
</evidence>
<evidence type="ECO:0000256" key="14">
    <source>
        <dbReference type="ARBA" id="ARBA00023207"/>
    </source>
</evidence>
<dbReference type="PANTHER" id="PTHR15036">
    <property type="entry name" value="PIKACHURIN-LIKE PROTEIN"/>
    <property type="match status" value="1"/>
</dbReference>
<dbReference type="InterPro" id="IPR050372">
    <property type="entry name" value="Neurexin-related_CASP"/>
</dbReference>
<dbReference type="RefSeq" id="XP_060032118.1">
    <property type="nucleotide sequence ID" value="XM_060176135.1"/>
</dbReference>
<evidence type="ECO:0000259" key="21">
    <source>
        <dbReference type="PROSITE" id="PS50025"/>
    </source>
</evidence>
<feature type="domain" description="Laminin G" evidence="21">
    <location>
        <begin position="920"/>
        <end position="1095"/>
    </location>
</feature>
<organism evidence="23 24">
    <name type="scientific">Erinaceus europaeus</name>
    <name type="common">Western European hedgehog</name>
    <dbReference type="NCBI Taxonomy" id="9365"/>
    <lineage>
        <taxon>Eukaryota</taxon>
        <taxon>Metazoa</taxon>
        <taxon>Chordata</taxon>
        <taxon>Craniata</taxon>
        <taxon>Vertebrata</taxon>
        <taxon>Euteleostomi</taxon>
        <taxon>Mammalia</taxon>
        <taxon>Eutheria</taxon>
        <taxon>Laurasiatheria</taxon>
        <taxon>Eulipotyphla</taxon>
        <taxon>Erinaceidae</taxon>
        <taxon>Erinaceinae</taxon>
        <taxon>Erinaceus</taxon>
    </lineage>
</organism>
<feature type="domain" description="EGF-like" evidence="22">
    <location>
        <begin position="213"/>
        <end position="253"/>
    </location>
</feature>
<feature type="transmembrane region" description="Helical" evidence="19">
    <location>
        <begin position="1446"/>
        <end position="1466"/>
    </location>
</feature>
<dbReference type="SMART" id="SM00282">
    <property type="entry name" value="LamG"/>
    <property type="match status" value="6"/>
</dbReference>
<evidence type="ECO:0000256" key="12">
    <source>
        <dbReference type="ARBA" id="ARBA00023157"/>
    </source>
</evidence>
<keyword evidence="11 19" id="KW-0472">Membrane</keyword>
<dbReference type="PANTHER" id="PTHR15036:SF52">
    <property type="entry name" value="NEUREXIN-2"/>
    <property type="match status" value="1"/>
</dbReference>
<feature type="domain" description="EGF-like" evidence="22">
    <location>
        <begin position="692"/>
        <end position="729"/>
    </location>
</feature>
<evidence type="ECO:0000256" key="18">
    <source>
        <dbReference type="SAM" id="MobiDB-lite"/>
    </source>
</evidence>
<dbReference type="CDD" id="cd00054">
    <property type="entry name" value="EGF_CA"/>
    <property type="match status" value="1"/>
</dbReference>
<gene>
    <name evidence="24" type="primary">NRXN2</name>
</gene>
<evidence type="ECO:0000256" key="5">
    <source>
        <dbReference type="ARBA" id="ARBA00022737"/>
    </source>
</evidence>
<keyword evidence="17" id="KW-0245">EGF-like domain</keyword>
<dbReference type="Pfam" id="PF02210">
    <property type="entry name" value="Laminin_G_2"/>
    <property type="match status" value="6"/>
</dbReference>
<dbReference type="PROSITE" id="PS50025">
    <property type="entry name" value="LAM_G_DOMAIN"/>
    <property type="match status" value="6"/>
</dbReference>
<dbReference type="InterPro" id="IPR003585">
    <property type="entry name" value="Neurexin-like"/>
</dbReference>
<evidence type="ECO:0000256" key="19">
    <source>
        <dbReference type="SAM" id="Phobius"/>
    </source>
</evidence>
<feature type="domain" description="Laminin G" evidence="21">
    <location>
        <begin position="39"/>
        <end position="217"/>
    </location>
</feature>
<protein>
    <submittedName>
        <fullName evidence="24">Neurexin-2-beta isoform X5</fullName>
    </submittedName>
</protein>
<feature type="compositionally biased region" description="Polar residues" evidence="18">
    <location>
        <begin position="1387"/>
        <end position="1396"/>
    </location>
</feature>
<comment type="caution">
    <text evidence="17">Lacks conserved residue(s) required for the propagation of feature annotation.</text>
</comment>
<feature type="domain" description="Laminin G" evidence="21">
    <location>
        <begin position="497"/>
        <end position="688"/>
    </location>
</feature>
<feature type="region of interest" description="Disordered" evidence="18">
    <location>
        <begin position="1373"/>
        <end position="1434"/>
    </location>
</feature>
<evidence type="ECO:0000256" key="13">
    <source>
        <dbReference type="ARBA" id="ARBA00023180"/>
    </source>
</evidence>
<keyword evidence="23" id="KW-1185">Reference proteome</keyword>
<evidence type="ECO:0000256" key="9">
    <source>
        <dbReference type="ARBA" id="ARBA00022989"/>
    </source>
</evidence>
<evidence type="ECO:0000256" key="6">
    <source>
        <dbReference type="ARBA" id="ARBA00022837"/>
    </source>
</evidence>
<evidence type="ECO:0000256" key="17">
    <source>
        <dbReference type="PROSITE-ProRule" id="PRU00076"/>
    </source>
</evidence>
<keyword evidence="15" id="KW-0966">Cell projection</keyword>
<comment type="subcellular location">
    <subcellularLocation>
        <location evidence="16">Presynaptic cell membrane</location>
        <topology evidence="16">Single-pass type I membrane protein</topology>
    </subcellularLocation>
</comment>
<keyword evidence="1" id="KW-1003">Cell membrane</keyword>
<evidence type="ECO:0000256" key="2">
    <source>
        <dbReference type="ARBA" id="ARBA00022692"/>
    </source>
</evidence>
<keyword evidence="12" id="KW-1015">Disulfide bond</keyword>
<keyword evidence="5" id="KW-0677">Repeat</keyword>
<feature type="region of interest" description="Disordered" evidence="18">
    <location>
        <begin position="1487"/>
        <end position="1520"/>
    </location>
</feature>
<keyword evidence="7" id="KW-0130">Cell adhesion</keyword>
<dbReference type="CDD" id="cd00110">
    <property type="entry name" value="LamG"/>
    <property type="match status" value="6"/>
</dbReference>
<evidence type="ECO:0000256" key="16">
    <source>
        <dbReference type="ARBA" id="ARBA00035005"/>
    </source>
</evidence>
<feature type="domain" description="Laminin G" evidence="21">
    <location>
        <begin position="300"/>
        <end position="490"/>
    </location>
</feature>
<dbReference type="InterPro" id="IPR001791">
    <property type="entry name" value="Laminin_G"/>
</dbReference>
<dbReference type="SMART" id="SM00181">
    <property type="entry name" value="EGF"/>
    <property type="match status" value="3"/>
</dbReference>
<keyword evidence="13" id="KW-0325">Glycoprotein</keyword>
<keyword evidence="8" id="KW-0654">Proteoglycan</keyword>
<keyword evidence="2 19" id="KW-0812">Transmembrane</keyword>
<evidence type="ECO:0000313" key="23">
    <source>
        <dbReference type="Proteomes" id="UP001652624"/>
    </source>
</evidence>
<name>A0ABM3W6A7_ERIEU</name>
<proteinExistence type="predicted"/>
<evidence type="ECO:0000313" key="24">
    <source>
        <dbReference type="RefSeq" id="XP_060032118.1"/>
    </source>
</evidence>
<keyword evidence="4 20" id="KW-0732">Signal</keyword>
<feature type="chain" id="PRO_5045035975" evidence="20">
    <location>
        <begin position="35"/>
        <end position="1520"/>
    </location>
</feature>
<feature type="domain" description="Laminin G" evidence="21">
    <location>
        <begin position="734"/>
        <end position="906"/>
    </location>
</feature>
<feature type="compositionally biased region" description="Acidic residues" evidence="18">
    <location>
        <begin position="1406"/>
        <end position="1416"/>
    </location>
</feature>
<dbReference type="InterPro" id="IPR013320">
    <property type="entry name" value="ConA-like_dom_sf"/>
</dbReference>
<keyword evidence="14" id="KW-0357">Heparan sulfate</keyword>
<evidence type="ECO:0000256" key="10">
    <source>
        <dbReference type="ARBA" id="ARBA00023018"/>
    </source>
</evidence>
<keyword evidence="3" id="KW-0479">Metal-binding</keyword>
<keyword evidence="9 19" id="KW-1133">Transmembrane helix</keyword>
<evidence type="ECO:0000256" key="20">
    <source>
        <dbReference type="SAM" id="SignalP"/>
    </source>
</evidence>
<sequence length="1520" mass="164423">MAPGGRWRPPPAPPLLPLLPLPLLLLLLLPPVLAAGAAALEFGGGPGQWARYARWAAAASSGELSFSLRTNASRALLLYLDDGGDCDFLELLLLDGRLRLRFTLSCAEPATLQLDTPVADDRWHMVLLTRDARRTALAVDGEARAAEVRSKRRDMQVASDLFVGGVPPDVRLSALTLSTVKYEPPFRGLLANLKLGERPPALLGSQGLRGAAADPLCAPARNPCANGGLCTVLAPGEVGCDCSHTGFGGKFCSEEEHPMEGPAHLTLNSEVGSLLFSEGGAGRGGAGEAQQPTKGKEEFVATFKGNEFFCYDLSHNPIQSSTDEITLAFRTLQRNGLMLHTGKSADYVNLSLKSGAVWLVINLGSGAFEALVEPVNGKFNDNAWHDVRVTRNLRQHAGIGHAMVTISVDGILTTTGYTQEDYTMLGSDDFFYIGGSPNTADLPGSPVSNNFMGCLKDVVYKNNDFRLELSRLAKEGDPKMKLQGDLSFRCEDVAALDPVTFESPEAFMALPRWSAKRTGSISLDFRTTEPHGLLLFGQGRRGGAGGPGSVPRADYFAMELLDGYLYLLLDMGSGGIKLRASSRKVNDGEWCHVDFQRDGRKGSISVNSRSTPFLAAGESEVLDLDSELYLGGLPDGGRADLALPPEVWTAALRAGYVGCVRDLFIDGRSRDLRGLAEAQGAAGVAPFCSRESLRQCVSGPCRNGGLCREGWNRFVCDCVGTGFLGRVCEREATVLSYDGSMYMKIMLPGAMHTEAEDVSLRFMSQRAYGLMMATTSRESADTLRLELDGGQMKLTVNLDCLRVGCAPRKGPETLFAGHKLNDNEWHTVRVVRRGKSLQLSVDNVTVEGQMAGAHTRLEFHNIETGIMTERRFISVVPSNFIGHLSGLVFNGQPYMDQCKDGDITYCELNARFGLRAIVADPVTFKSRSSYLALATLQAYASMHLFFQFKTTAPDGLLLFNSGNGNDFIVIELVKGYIHYVFDLGNGPSLMKGNSDKPVNDNQWHNVVVSRDPGNVHTLKIDSRTVTQHSNGARNLDLKGELYIGGLSKNMFSNLPKLVASRDGFQGCLASVDLNGRLPDLISDALHRIGQVERGCDGPSTTCTEESCANQGVCLQQWDGFTCDCTMTSYGGPVCNDPGTTYIFGKGGALITYTWPPNDRPSTRMDRLAVGFSTHQRSAVLVRVDSASGLGDYLQLHIDQGTVGVIFNVGTDDITIDEPNAIVSDGKYHVVRFTRSGGNATLQVDSWPVNERYPAGNFDNERLAIARQRIPYRLGRVVDEWLLDKGRQLTIFNSQAAIKIGGRDQGRPFQGQVSGLYYNGLKVLALAAESDPNVRTEGHLRLVGEGPSVLLSAETTATTLLADMATTIMETTTTMATTTTRRGRSPTLRDSTTQNTDDLLVASAECPSDDEDLEECEPSTASPTGPGERGPPGAVEVIRESSSTTGMVVGIVAAAALCILILLYAMYKYRNRDEGSYQVDQSRNYISNSAQSNGAVVKEKAPAVPKTPSKAKKNKDKEYYV</sequence>
<evidence type="ECO:0000256" key="7">
    <source>
        <dbReference type="ARBA" id="ARBA00022889"/>
    </source>
</evidence>
<evidence type="ECO:0000256" key="11">
    <source>
        <dbReference type="ARBA" id="ARBA00023136"/>
    </source>
</evidence>
<evidence type="ECO:0000256" key="1">
    <source>
        <dbReference type="ARBA" id="ARBA00022475"/>
    </source>
</evidence>
<accession>A0ABM3W6A7</accession>
<dbReference type="Proteomes" id="UP001652624">
    <property type="component" value="Chromosome 17"/>
</dbReference>
<dbReference type="PROSITE" id="PS50026">
    <property type="entry name" value="EGF_3"/>
    <property type="match status" value="3"/>
</dbReference>
<feature type="domain" description="EGF-like" evidence="22">
    <location>
        <begin position="1098"/>
        <end position="1135"/>
    </location>
</feature>
<evidence type="ECO:0000256" key="8">
    <source>
        <dbReference type="ARBA" id="ARBA00022974"/>
    </source>
</evidence>
<keyword evidence="6" id="KW-0106">Calcium</keyword>